<evidence type="ECO:0000256" key="1">
    <source>
        <dbReference type="ARBA" id="ARBA00012856"/>
    </source>
</evidence>
<dbReference type="GO" id="GO:0004146">
    <property type="term" value="F:dihydrofolate reductase activity"/>
    <property type="evidence" value="ECO:0007669"/>
    <property type="project" value="UniProtKB-EC"/>
</dbReference>
<dbReference type="STRING" id="56484.A0A1Y2EZP2"/>
<dbReference type="PROSITE" id="PS51330">
    <property type="entry name" value="DHFR_2"/>
    <property type="match status" value="1"/>
</dbReference>
<evidence type="ECO:0000256" key="6">
    <source>
        <dbReference type="RuleBase" id="RU004474"/>
    </source>
</evidence>
<name>A0A1Y2EZP2_PROLT</name>
<dbReference type="InterPro" id="IPR001796">
    <property type="entry name" value="DHFR_dom"/>
</dbReference>
<dbReference type="OMA" id="HIVPQQA"/>
<dbReference type="PRINTS" id="PR00070">
    <property type="entry name" value="DHFR"/>
</dbReference>
<dbReference type="UniPathway" id="UPA00077">
    <property type="reaction ID" value="UER00158"/>
</dbReference>
<evidence type="ECO:0000256" key="2">
    <source>
        <dbReference type="ARBA" id="ARBA00022563"/>
    </source>
</evidence>
<dbReference type="AlphaFoldDB" id="A0A1Y2EZP2"/>
<dbReference type="CDD" id="cd00209">
    <property type="entry name" value="DHFR"/>
    <property type="match status" value="1"/>
</dbReference>
<dbReference type="GO" id="GO:0046654">
    <property type="term" value="P:tetrahydrofolate biosynthetic process"/>
    <property type="evidence" value="ECO:0007669"/>
    <property type="project" value="UniProtKB-UniPathway"/>
</dbReference>
<dbReference type="InterPro" id="IPR029058">
    <property type="entry name" value="AB_hydrolase_fold"/>
</dbReference>
<evidence type="ECO:0000313" key="9">
    <source>
        <dbReference type="Proteomes" id="UP000193685"/>
    </source>
</evidence>
<evidence type="ECO:0000313" key="8">
    <source>
        <dbReference type="EMBL" id="ORY76586.1"/>
    </source>
</evidence>
<keyword evidence="2" id="KW-0554">One-carbon metabolism</keyword>
<dbReference type="GO" id="GO:0006730">
    <property type="term" value="P:one-carbon metabolic process"/>
    <property type="evidence" value="ECO:0007669"/>
    <property type="project" value="UniProtKB-KW"/>
</dbReference>
<dbReference type="Gene3D" id="3.40.50.1820">
    <property type="entry name" value="alpha/beta hydrolase"/>
    <property type="match status" value="1"/>
</dbReference>
<comment type="similarity">
    <text evidence="6">Belongs to the dihydrofolate reductase family.</text>
</comment>
<dbReference type="PROSITE" id="PS00075">
    <property type="entry name" value="DHFR_1"/>
    <property type="match status" value="1"/>
</dbReference>
<proteinExistence type="inferred from homology"/>
<dbReference type="OrthoDB" id="414698at2759"/>
<evidence type="ECO:0000256" key="3">
    <source>
        <dbReference type="ARBA" id="ARBA00022801"/>
    </source>
</evidence>
<dbReference type="InterPro" id="IPR050593">
    <property type="entry name" value="LovG"/>
</dbReference>
<dbReference type="GO" id="GO:0005737">
    <property type="term" value="C:cytoplasm"/>
    <property type="evidence" value="ECO:0007669"/>
    <property type="project" value="TreeGrafter"/>
</dbReference>
<keyword evidence="9" id="KW-1185">Reference proteome</keyword>
<comment type="caution">
    <text evidence="8">The sequence shown here is derived from an EMBL/GenBank/DDBJ whole genome shotgun (WGS) entry which is preliminary data.</text>
</comment>
<dbReference type="PANTHER" id="PTHR48070:SF6">
    <property type="entry name" value="ESTERASE OVCA2"/>
    <property type="match status" value="1"/>
</dbReference>
<keyword evidence="4" id="KW-0521">NADP</keyword>
<dbReference type="SUPFAM" id="SSF53474">
    <property type="entry name" value="alpha/beta-Hydrolases"/>
    <property type="match status" value="1"/>
</dbReference>
<dbReference type="InterPro" id="IPR017925">
    <property type="entry name" value="DHFR_CS"/>
</dbReference>
<evidence type="ECO:0000259" key="7">
    <source>
        <dbReference type="PROSITE" id="PS51330"/>
    </source>
</evidence>
<dbReference type="RefSeq" id="XP_040722666.1">
    <property type="nucleotide sequence ID" value="XM_040866162.1"/>
</dbReference>
<feature type="domain" description="DHFR" evidence="7">
    <location>
        <begin position="223"/>
        <end position="414"/>
    </location>
</feature>
<accession>A0A1Y2EZP2</accession>
<keyword evidence="3 8" id="KW-0378">Hydrolase</keyword>
<dbReference type="GeneID" id="63782761"/>
<dbReference type="Pfam" id="PF00186">
    <property type="entry name" value="DHFR_1"/>
    <property type="match status" value="1"/>
</dbReference>
<sequence length="426" mass="47903">MAPARILFLHGYTQSGNTLRHKTGALSKSLGKFSEIVYPTGPHQLEMPDPSDPEERARLEKLDNEEGEGSFAWWRANDEDFIGLPESLALIKDVLETQGPFDGVMGFSQGGGFAAMLASLLERSNPLFKVKHPPFKFAVIFSGFRSRFPQYDYLYEPAIKTPMLHVIGRNDPIVTPERSQMLVDASKNNTLLLHPGSHFVPSGAPQRNVVVDYIVNHIRPKREITCIVAATNTQGIGRDGGLPWRLRKEMAYFAAVTTAAPEGKMNVCIMGRNSWESIPEKFRPLKNRINIIVTSNQQYELTGLGIHSQKTALATSLEDALLVIHKLYADIVHHVFCIGGAQLYKAALAHPDTQRLLLTRIDRDYDCDTYFPDFSRTGEWQKQDLSALQSFAQIDVQASDEEKDIKWSYEIWERKQTTTSPAEARL</sequence>
<dbReference type="Proteomes" id="UP000193685">
    <property type="component" value="Unassembled WGS sequence"/>
</dbReference>
<dbReference type="EMBL" id="MCFI01000022">
    <property type="protein sequence ID" value="ORY76586.1"/>
    <property type="molecule type" value="Genomic_DNA"/>
</dbReference>
<evidence type="ECO:0000256" key="4">
    <source>
        <dbReference type="ARBA" id="ARBA00022857"/>
    </source>
</evidence>
<dbReference type="GO" id="GO:0005634">
    <property type="term" value="C:nucleus"/>
    <property type="evidence" value="ECO:0007669"/>
    <property type="project" value="TreeGrafter"/>
</dbReference>
<evidence type="ECO:0000256" key="5">
    <source>
        <dbReference type="ARBA" id="ARBA00023002"/>
    </source>
</evidence>
<dbReference type="Gene3D" id="3.40.430.10">
    <property type="entry name" value="Dihydrofolate Reductase, subunit A"/>
    <property type="match status" value="1"/>
</dbReference>
<dbReference type="SUPFAM" id="SSF53597">
    <property type="entry name" value="Dihydrofolate reductase-like"/>
    <property type="match status" value="1"/>
</dbReference>
<keyword evidence="5" id="KW-0560">Oxidoreductase</keyword>
<dbReference type="InterPro" id="IPR024072">
    <property type="entry name" value="DHFR-like_dom_sf"/>
</dbReference>
<gene>
    <name evidence="8" type="ORF">BCR37DRAFT_161226</name>
</gene>
<reference evidence="8 9" key="1">
    <citation type="submission" date="2016-07" db="EMBL/GenBank/DDBJ databases">
        <title>Pervasive Adenine N6-methylation of Active Genes in Fungi.</title>
        <authorList>
            <consortium name="DOE Joint Genome Institute"/>
            <person name="Mondo S.J."/>
            <person name="Dannebaum R.O."/>
            <person name="Kuo R.C."/>
            <person name="Labutti K."/>
            <person name="Haridas S."/>
            <person name="Kuo A."/>
            <person name="Salamov A."/>
            <person name="Ahrendt S.R."/>
            <person name="Lipzen A."/>
            <person name="Sullivan W."/>
            <person name="Andreopoulos W.B."/>
            <person name="Clum A."/>
            <person name="Lindquist E."/>
            <person name="Daum C."/>
            <person name="Ramamoorthy G.K."/>
            <person name="Gryganskyi A."/>
            <person name="Culley D."/>
            <person name="Magnuson J.K."/>
            <person name="James T.Y."/>
            <person name="O'Malley M.A."/>
            <person name="Stajich J.E."/>
            <person name="Spatafora J.W."/>
            <person name="Visel A."/>
            <person name="Grigoriev I.V."/>
        </authorList>
    </citation>
    <scope>NUCLEOTIDE SEQUENCE [LARGE SCALE GENOMIC DNA]</scope>
    <source>
        <strain evidence="8 9">12-1054</strain>
    </source>
</reference>
<dbReference type="InterPro" id="IPR005645">
    <property type="entry name" value="FSH-like_dom"/>
</dbReference>
<dbReference type="PANTHER" id="PTHR48070">
    <property type="entry name" value="ESTERASE OVCA2"/>
    <property type="match status" value="1"/>
</dbReference>
<dbReference type="Pfam" id="PF03959">
    <property type="entry name" value="FSH1"/>
    <property type="match status" value="1"/>
</dbReference>
<organism evidence="8 9">
    <name type="scientific">Protomyces lactucae-debilis</name>
    <dbReference type="NCBI Taxonomy" id="2754530"/>
    <lineage>
        <taxon>Eukaryota</taxon>
        <taxon>Fungi</taxon>
        <taxon>Dikarya</taxon>
        <taxon>Ascomycota</taxon>
        <taxon>Taphrinomycotina</taxon>
        <taxon>Taphrinomycetes</taxon>
        <taxon>Taphrinales</taxon>
        <taxon>Protomycetaceae</taxon>
        <taxon>Protomyces</taxon>
    </lineage>
</organism>
<dbReference type="GO" id="GO:0016787">
    <property type="term" value="F:hydrolase activity"/>
    <property type="evidence" value="ECO:0007669"/>
    <property type="project" value="UniProtKB-KW"/>
</dbReference>
<dbReference type="EC" id="1.5.1.3" evidence="1"/>
<protein>
    <recommendedName>
        <fullName evidence="1">dihydrofolate reductase</fullName>
        <ecNumber evidence="1">1.5.1.3</ecNumber>
    </recommendedName>
</protein>